<evidence type="ECO:0000256" key="4">
    <source>
        <dbReference type="ARBA" id="ARBA00022737"/>
    </source>
</evidence>
<dbReference type="SUPFAM" id="SSF90123">
    <property type="entry name" value="ABC transporter transmembrane region"/>
    <property type="match status" value="1"/>
</dbReference>
<feature type="chain" id="PRO_5040343093" evidence="7">
    <location>
        <begin position="23"/>
        <end position="345"/>
    </location>
</feature>
<evidence type="ECO:0000313" key="10">
    <source>
        <dbReference type="Proteomes" id="UP001151752"/>
    </source>
</evidence>
<accession>A0A9Q0Q784</accession>
<organism evidence="9 10">
    <name type="scientific">Salix koriyanagi</name>
    <dbReference type="NCBI Taxonomy" id="2511006"/>
    <lineage>
        <taxon>Eukaryota</taxon>
        <taxon>Viridiplantae</taxon>
        <taxon>Streptophyta</taxon>
        <taxon>Embryophyta</taxon>
        <taxon>Tracheophyta</taxon>
        <taxon>Spermatophyta</taxon>
        <taxon>Magnoliopsida</taxon>
        <taxon>eudicotyledons</taxon>
        <taxon>Gunneridae</taxon>
        <taxon>Pentapetalae</taxon>
        <taxon>rosids</taxon>
        <taxon>fabids</taxon>
        <taxon>Malpighiales</taxon>
        <taxon>Salicaceae</taxon>
        <taxon>Saliceae</taxon>
        <taxon>Salix</taxon>
    </lineage>
</organism>
<name>A0A9Q0Q784_9ROSI</name>
<evidence type="ECO:0000256" key="2">
    <source>
        <dbReference type="ARBA" id="ARBA00022448"/>
    </source>
</evidence>
<dbReference type="Proteomes" id="UP001151752">
    <property type="component" value="Chromosome 1"/>
</dbReference>
<dbReference type="GO" id="GO:0015421">
    <property type="term" value="F:ABC-type oligopeptide transporter activity"/>
    <property type="evidence" value="ECO:0007669"/>
    <property type="project" value="TreeGrafter"/>
</dbReference>
<evidence type="ECO:0000256" key="3">
    <source>
        <dbReference type="ARBA" id="ARBA00022692"/>
    </source>
</evidence>
<sequence length="345" mass="37913">MRGRQFMLGIIARLLTVNPIMGFQAQSPNKGGARRNASPLVDQDELGLIDYDSEDVEKQGELLQADTNLHDDKDSRWISVSHVYMEEDDGVRQMYHSTPHGGHDHELSLGANRSTSHYYVPDKNPYDDIDQALEYVDEENDEAARRQICLLMTGLAALVVFRSWKVSLVVLSVTPLTMFCGIAYKASYVGLATKEELSRQSVRIELVFSFAAEDNLATKYADLLMKSVPIGAKIGFAKGDGMGVIYLASYSTWALAFRYGYILVARKEISGADAIACFFGVNVGGRGLALSLSYSAQIAQGTVAATTVFEIKDRITAPMEGYCQVSVEGSSSQELLLLTHLVLKL</sequence>
<feature type="domain" description="ABC transmembrane type-1" evidence="8">
    <location>
        <begin position="150"/>
        <end position="300"/>
    </location>
</feature>
<evidence type="ECO:0000256" key="6">
    <source>
        <dbReference type="ARBA" id="ARBA00023136"/>
    </source>
</evidence>
<comment type="subcellular location">
    <subcellularLocation>
        <location evidence="1">Membrane</location>
        <topology evidence="1">Multi-pass membrane protein</topology>
    </subcellularLocation>
</comment>
<keyword evidence="2" id="KW-0813">Transport</keyword>
<evidence type="ECO:0000256" key="7">
    <source>
        <dbReference type="SAM" id="SignalP"/>
    </source>
</evidence>
<dbReference type="PANTHER" id="PTHR43394:SF11">
    <property type="entry name" value="ATP-BINDING CASSETTE TRANSPORTER"/>
    <property type="match status" value="1"/>
</dbReference>
<evidence type="ECO:0000259" key="8">
    <source>
        <dbReference type="PROSITE" id="PS50929"/>
    </source>
</evidence>
<dbReference type="GO" id="GO:0090374">
    <property type="term" value="P:oligopeptide export from mitochondrion"/>
    <property type="evidence" value="ECO:0007669"/>
    <property type="project" value="TreeGrafter"/>
</dbReference>
<dbReference type="Pfam" id="PF00664">
    <property type="entry name" value="ABC_membrane"/>
    <property type="match status" value="1"/>
</dbReference>
<gene>
    <name evidence="9" type="ORF">OIU74_012480</name>
</gene>
<dbReference type="AlphaFoldDB" id="A0A9Q0Q784"/>
<reference evidence="9" key="2">
    <citation type="journal article" date="2023" name="Int. J. Mol. Sci.">
        <title>De Novo Assembly and Annotation of 11 Diverse Shrub Willow (Salix) Genomes Reveals Novel Gene Organization in Sex-Linked Regions.</title>
        <authorList>
            <person name="Hyden B."/>
            <person name="Feng K."/>
            <person name="Yates T.B."/>
            <person name="Jawdy S."/>
            <person name="Cereghino C."/>
            <person name="Smart L.B."/>
            <person name="Muchero W."/>
        </authorList>
    </citation>
    <scope>NUCLEOTIDE SEQUENCE</scope>
    <source>
        <tissue evidence="9">Shoot tip</tissue>
    </source>
</reference>
<dbReference type="GO" id="GO:0005743">
    <property type="term" value="C:mitochondrial inner membrane"/>
    <property type="evidence" value="ECO:0007669"/>
    <property type="project" value="TreeGrafter"/>
</dbReference>
<keyword evidence="3" id="KW-0812">Transmembrane</keyword>
<dbReference type="InterPro" id="IPR039421">
    <property type="entry name" value="Type_1_exporter"/>
</dbReference>
<evidence type="ECO:0000256" key="1">
    <source>
        <dbReference type="ARBA" id="ARBA00004141"/>
    </source>
</evidence>
<keyword evidence="7" id="KW-0732">Signal</keyword>
<dbReference type="InterPro" id="IPR036640">
    <property type="entry name" value="ABC1_TM_sf"/>
</dbReference>
<keyword evidence="6" id="KW-0472">Membrane</keyword>
<feature type="signal peptide" evidence="7">
    <location>
        <begin position="1"/>
        <end position="22"/>
    </location>
</feature>
<reference evidence="9" key="1">
    <citation type="submission" date="2022-11" db="EMBL/GenBank/DDBJ databases">
        <authorList>
            <person name="Hyden B.L."/>
            <person name="Feng K."/>
            <person name="Yates T."/>
            <person name="Jawdy S."/>
            <person name="Smart L.B."/>
            <person name="Muchero W."/>
        </authorList>
    </citation>
    <scope>NUCLEOTIDE SEQUENCE</scope>
    <source>
        <tissue evidence="9">Shoot tip</tissue>
    </source>
</reference>
<protein>
    <submittedName>
        <fullName evidence="9">ABC TRANSPORTER B FAMILY</fullName>
    </submittedName>
</protein>
<dbReference type="GO" id="GO:0005524">
    <property type="term" value="F:ATP binding"/>
    <property type="evidence" value="ECO:0007669"/>
    <property type="project" value="InterPro"/>
</dbReference>
<keyword evidence="10" id="KW-1185">Reference proteome</keyword>
<dbReference type="PANTHER" id="PTHR43394">
    <property type="entry name" value="ATP-DEPENDENT PERMEASE MDL1, MITOCHONDRIAL"/>
    <property type="match status" value="1"/>
</dbReference>
<dbReference type="InterPro" id="IPR011527">
    <property type="entry name" value="ABC1_TM_dom"/>
</dbReference>
<evidence type="ECO:0000256" key="5">
    <source>
        <dbReference type="ARBA" id="ARBA00022989"/>
    </source>
</evidence>
<comment type="caution">
    <text evidence="9">The sequence shown here is derived from an EMBL/GenBank/DDBJ whole genome shotgun (WGS) entry which is preliminary data.</text>
</comment>
<dbReference type="EMBL" id="JAPFFM010000016">
    <property type="protein sequence ID" value="KAJ6701137.1"/>
    <property type="molecule type" value="Genomic_DNA"/>
</dbReference>
<keyword evidence="5" id="KW-1133">Transmembrane helix</keyword>
<dbReference type="Gene3D" id="1.20.1560.10">
    <property type="entry name" value="ABC transporter type 1, transmembrane domain"/>
    <property type="match status" value="1"/>
</dbReference>
<keyword evidence="4" id="KW-0677">Repeat</keyword>
<evidence type="ECO:0000313" key="9">
    <source>
        <dbReference type="EMBL" id="KAJ6701137.1"/>
    </source>
</evidence>
<dbReference type="PROSITE" id="PS50929">
    <property type="entry name" value="ABC_TM1F"/>
    <property type="match status" value="1"/>
</dbReference>
<proteinExistence type="predicted"/>